<dbReference type="GO" id="GO:0043953">
    <property type="term" value="P:protein transport by the Tat complex"/>
    <property type="evidence" value="ECO:0007669"/>
    <property type="project" value="UniProtKB-UniRule"/>
</dbReference>
<dbReference type="NCBIfam" id="TIGR00945">
    <property type="entry name" value="tatC"/>
    <property type="match status" value="1"/>
</dbReference>
<keyword evidence="7" id="KW-1185">Reference proteome</keyword>
<evidence type="ECO:0000256" key="1">
    <source>
        <dbReference type="ARBA" id="ARBA00004141"/>
    </source>
</evidence>
<keyword evidence="4 5" id="KW-0472">Membrane</keyword>
<evidence type="ECO:0000256" key="5">
    <source>
        <dbReference type="HAMAP-Rule" id="MF_00902"/>
    </source>
</evidence>
<keyword evidence="5" id="KW-0653">Protein transport</keyword>
<evidence type="ECO:0000313" key="7">
    <source>
        <dbReference type="Proteomes" id="UP000470771"/>
    </source>
</evidence>
<dbReference type="Pfam" id="PF00902">
    <property type="entry name" value="TatC"/>
    <property type="match status" value="1"/>
</dbReference>
<dbReference type="EMBL" id="WWNE01000004">
    <property type="protein sequence ID" value="NBG65254.1"/>
    <property type="molecule type" value="Genomic_DNA"/>
</dbReference>
<dbReference type="PRINTS" id="PR01840">
    <property type="entry name" value="TATCFAMILY"/>
</dbReference>
<name>A0A6N9NHF2_9FLAO</name>
<dbReference type="Proteomes" id="UP000470771">
    <property type="component" value="Unassembled WGS sequence"/>
</dbReference>
<feature type="transmembrane region" description="Helical" evidence="5">
    <location>
        <begin position="124"/>
        <end position="146"/>
    </location>
</feature>
<feature type="transmembrane region" description="Helical" evidence="5">
    <location>
        <begin position="209"/>
        <end position="228"/>
    </location>
</feature>
<evidence type="ECO:0000256" key="2">
    <source>
        <dbReference type="ARBA" id="ARBA00022692"/>
    </source>
</evidence>
<gene>
    <name evidence="5 6" type="primary">tatC</name>
    <name evidence="6" type="ORF">GQN54_03950</name>
</gene>
<comment type="subunit">
    <text evidence="5">Forms a complex with TatA.</text>
</comment>
<feature type="transmembrane region" description="Helical" evidence="5">
    <location>
        <begin position="172"/>
        <end position="197"/>
    </location>
</feature>
<evidence type="ECO:0000256" key="3">
    <source>
        <dbReference type="ARBA" id="ARBA00022989"/>
    </source>
</evidence>
<dbReference type="InterPro" id="IPR002033">
    <property type="entry name" value="TatC"/>
</dbReference>
<feature type="transmembrane region" description="Helical" evidence="5">
    <location>
        <begin position="89"/>
        <end position="112"/>
    </location>
</feature>
<feature type="transmembrane region" description="Helical" evidence="5">
    <location>
        <begin position="12"/>
        <end position="31"/>
    </location>
</feature>
<feature type="transmembrane region" description="Helical" evidence="5">
    <location>
        <begin position="234"/>
        <end position="255"/>
    </location>
</feature>
<dbReference type="HAMAP" id="MF_00902">
    <property type="entry name" value="TatC"/>
    <property type="match status" value="1"/>
</dbReference>
<evidence type="ECO:0000313" key="6">
    <source>
        <dbReference type="EMBL" id="NBG65254.1"/>
    </source>
</evidence>
<evidence type="ECO:0000256" key="4">
    <source>
        <dbReference type="ARBA" id="ARBA00023136"/>
    </source>
</evidence>
<reference evidence="6 7" key="1">
    <citation type="submission" date="2019-12" db="EMBL/GenBank/DDBJ databases">
        <authorList>
            <person name="Zhao J."/>
        </authorList>
    </citation>
    <scope>NUCLEOTIDE SEQUENCE [LARGE SCALE GENOMIC DNA]</scope>
    <source>
        <strain evidence="6 7">S-15</strain>
    </source>
</reference>
<dbReference type="PANTHER" id="PTHR30371:SF0">
    <property type="entry name" value="SEC-INDEPENDENT PROTEIN TRANSLOCASE PROTEIN TATC, CHLOROPLASTIC-RELATED"/>
    <property type="match status" value="1"/>
</dbReference>
<dbReference type="GO" id="GO:0009977">
    <property type="term" value="F:proton motive force dependent protein transmembrane transporter activity"/>
    <property type="evidence" value="ECO:0007669"/>
    <property type="project" value="TreeGrafter"/>
</dbReference>
<keyword evidence="5" id="KW-1003">Cell membrane</keyword>
<accession>A0A6N9NHF2</accession>
<comment type="subcellular location">
    <subcellularLocation>
        <location evidence="5">Cell membrane</location>
        <topology evidence="5">Multi-pass membrane protein</topology>
    </subcellularLocation>
    <subcellularLocation>
        <location evidence="1">Membrane</location>
        <topology evidence="1">Multi-pass membrane protein</topology>
    </subcellularLocation>
</comment>
<comment type="similarity">
    <text evidence="5">Belongs to the TatC family.</text>
</comment>
<keyword evidence="5" id="KW-0811">Translocation</keyword>
<dbReference type="PANTHER" id="PTHR30371">
    <property type="entry name" value="SEC-INDEPENDENT PROTEIN TRANSLOCASE PROTEIN TATC"/>
    <property type="match status" value="1"/>
</dbReference>
<keyword evidence="2 5" id="KW-0812">Transmembrane</keyword>
<keyword evidence="5" id="KW-0813">Transport</keyword>
<organism evidence="6 7">
    <name type="scientific">Acidiluteibacter ferrifornacis</name>
    <dbReference type="NCBI Taxonomy" id="2692424"/>
    <lineage>
        <taxon>Bacteria</taxon>
        <taxon>Pseudomonadati</taxon>
        <taxon>Bacteroidota</taxon>
        <taxon>Flavobacteriia</taxon>
        <taxon>Flavobacteriales</taxon>
        <taxon>Cryomorphaceae</taxon>
        <taxon>Acidiluteibacter</taxon>
    </lineage>
</organism>
<proteinExistence type="inferred from homology"/>
<dbReference type="GO" id="GO:0033281">
    <property type="term" value="C:TAT protein transport complex"/>
    <property type="evidence" value="ECO:0007669"/>
    <property type="project" value="UniProtKB-UniRule"/>
</dbReference>
<dbReference type="AlphaFoldDB" id="A0A6N9NHF2"/>
<comment type="caution">
    <text evidence="6">The sequence shown here is derived from an EMBL/GenBank/DDBJ whole genome shotgun (WGS) entry which is preliminary data.</text>
</comment>
<dbReference type="GO" id="GO:0065002">
    <property type="term" value="P:intracellular protein transmembrane transport"/>
    <property type="evidence" value="ECO:0007669"/>
    <property type="project" value="TreeGrafter"/>
</dbReference>
<keyword evidence="3 5" id="KW-1133">Transmembrane helix</keyword>
<comment type="function">
    <text evidence="5">Part of the twin-arginine translocation (Tat) system that transports large folded proteins containing a characteristic twin-arginine motif in their signal peptide across membranes.</text>
</comment>
<protein>
    <recommendedName>
        <fullName evidence="5">Sec-independent protein translocase protein TatC</fullName>
    </recommendedName>
</protein>
<sequence length="260" mass="29167">MSFLDHLEVLRWHLVRSVIAVLLFMTLAFIFKEFVFDQIILAPQKSNFLTYRLFCDLSHYLDLGDKLCFNDISFSLINITMSGQFTTHILVSAVAGIILAFPYILIEVWRFILPGLKQSEKKSAMALVFFGSLLFMGGVLFGYYVISPLSVQFLGNYTVSSTVSNSISLNSYISTLTSITLACAIVFQLPIIVYFLSKVGILTPQLMKAYRKHSIVVVLILAAIITPPDITSQILVAIPLVFLYEVSIIISRMVVRKQAT</sequence>